<evidence type="ECO:0000256" key="4">
    <source>
        <dbReference type="ARBA" id="ARBA00022989"/>
    </source>
</evidence>
<dbReference type="InterPro" id="IPR011701">
    <property type="entry name" value="MFS"/>
</dbReference>
<evidence type="ECO:0000256" key="6">
    <source>
        <dbReference type="SAM" id="Phobius"/>
    </source>
</evidence>
<evidence type="ECO:0000256" key="3">
    <source>
        <dbReference type="ARBA" id="ARBA00022692"/>
    </source>
</evidence>
<organism evidence="8 9">
    <name type="scientific">Lacisediminihabitans changchengi</name>
    <dbReference type="NCBI Taxonomy" id="2787634"/>
    <lineage>
        <taxon>Bacteria</taxon>
        <taxon>Bacillati</taxon>
        <taxon>Actinomycetota</taxon>
        <taxon>Actinomycetes</taxon>
        <taxon>Micrococcales</taxon>
        <taxon>Microbacteriaceae</taxon>
        <taxon>Lacisediminihabitans</taxon>
    </lineage>
</organism>
<evidence type="ECO:0000313" key="9">
    <source>
        <dbReference type="Proteomes" id="UP000636458"/>
    </source>
</evidence>
<evidence type="ECO:0000259" key="7">
    <source>
        <dbReference type="PROSITE" id="PS50850"/>
    </source>
</evidence>
<keyword evidence="4 6" id="KW-1133">Transmembrane helix</keyword>
<evidence type="ECO:0000256" key="1">
    <source>
        <dbReference type="ARBA" id="ARBA00004651"/>
    </source>
</evidence>
<feature type="transmembrane region" description="Helical" evidence="6">
    <location>
        <begin position="319"/>
        <end position="344"/>
    </location>
</feature>
<feature type="transmembrane region" description="Helical" evidence="6">
    <location>
        <begin position="31"/>
        <end position="60"/>
    </location>
</feature>
<protein>
    <submittedName>
        <fullName evidence="8">MFS transporter</fullName>
    </submittedName>
</protein>
<dbReference type="CDD" id="cd06173">
    <property type="entry name" value="MFS_MefA_like"/>
    <property type="match status" value="1"/>
</dbReference>
<keyword evidence="9" id="KW-1185">Reference proteome</keyword>
<dbReference type="Proteomes" id="UP000636458">
    <property type="component" value="Unassembled WGS sequence"/>
</dbReference>
<proteinExistence type="predicted"/>
<dbReference type="GO" id="GO:0005886">
    <property type="term" value="C:plasma membrane"/>
    <property type="evidence" value="ECO:0007669"/>
    <property type="project" value="UniProtKB-SubCell"/>
</dbReference>
<name>A0A934SJ45_9MICO</name>
<feature type="transmembrane region" description="Helical" evidence="6">
    <location>
        <begin position="266"/>
        <end position="287"/>
    </location>
</feature>
<feature type="domain" description="Major facilitator superfamily (MFS) profile" evidence="7">
    <location>
        <begin position="222"/>
        <end position="417"/>
    </location>
</feature>
<evidence type="ECO:0000313" key="8">
    <source>
        <dbReference type="EMBL" id="MBK4346211.1"/>
    </source>
</evidence>
<dbReference type="PROSITE" id="PS50850">
    <property type="entry name" value="MFS"/>
    <property type="match status" value="1"/>
</dbReference>
<evidence type="ECO:0000256" key="2">
    <source>
        <dbReference type="ARBA" id="ARBA00022475"/>
    </source>
</evidence>
<dbReference type="RefSeq" id="WP_200554564.1">
    <property type="nucleotide sequence ID" value="NZ_JAEPES010000001.1"/>
</dbReference>
<keyword evidence="3 6" id="KW-0812">Transmembrane</keyword>
<feature type="transmembrane region" description="Helical" evidence="6">
    <location>
        <begin position="81"/>
        <end position="99"/>
    </location>
</feature>
<evidence type="ECO:0000256" key="5">
    <source>
        <dbReference type="ARBA" id="ARBA00023136"/>
    </source>
</evidence>
<dbReference type="PANTHER" id="PTHR23513">
    <property type="entry name" value="INTEGRAL MEMBRANE EFFLUX PROTEIN-RELATED"/>
    <property type="match status" value="1"/>
</dbReference>
<feature type="transmembrane region" description="Helical" evidence="6">
    <location>
        <begin position="111"/>
        <end position="130"/>
    </location>
</feature>
<feature type="transmembrane region" description="Helical" evidence="6">
    <location>
        <begin position="356"/>
        <end position="378"/>
    </location>
</feature>
<dbReference type="Pfam" id="PF07690">
    <property type="entry name" value="MFS_1"/>
    <property type="match status" value="1"/>
</dbReference>
<dbReference type="Gene3D" id="1.20.1250.20">
    <property type="entry name" value="MFS general substrate transporter like domains"/>
    <property type="match status" value="2"/>
</dbReference>
<comment type="caution">
    <text evidence="8">The sequence shown here is derived from an EMBL/GenBank/DDBJ whole genome shotgun (WGS) entry which is preliminary data.</text>
</comment>
<dbReference type="AlphaFoldDB" id="A0A934SJ45"/>
<keyword evidence="5 6" id="KW-0472">Membrane</keyword>
<feature type="transmembrane region" description="Helical" evidence="6">
    <location>
        <begin position="294"/>
        <end position="313"/>
    </location>
</feature>
<dbReference type="EMBL" id="JAEPES010000001">
    <property type="protein sequence ID" value="MBK4346211.1"/>
    <property type="molecule type" value="Genomic_DNA"/>
</dbReference>
<sequence length="417" mass="43368">MTALASTRSPLAIRDFRLTLTAGFLSDTGDWLLMIALPLYVFGITGSALGASTVFLAELVPALTLGPFLGVLVDRFDRRPTMVLINLAQGAALLPLLWAAVDPDALHDRLWVVYLIAALEAGLGAVFLPARQSFLPGIVPRDQLTRANGLVSVGDNLSRLIGSPLGGLVFATMGLGGVVLIDSATYLVSAALILVCHAPALSRSPGSPGGVLRQFSEGWRVVRRSRPLGGLLVIQSIGAIGQGIFLVLFVVFVVDVLHATDTEVGLFRGVQAIGGVLGGLVLGVLARKLEPRPLIGWGNVVFGVAALLIWNFAPVSSATAVYVGFFIAIGIPAVVAGAAELSLAQATAPAAALGRVTSIMQTAMLAAQGIGLLLAGALADRFGVLPILDAQALLYLLCGVLALVLLRERRAERLPMS</sequence>
<keyword evidence="2" id="KW-1003">Cell membrane</keyword>
<dbReference type="InterPro" id="IPR020846">
    <property type="entry name" value="MFS_dom"/>
</dbReference>
<comment type="subcellular location">
    <subcellularLocation>
        <location evidence="1">Cell membrane</location>
        <topology evidence="1">Multi-pass membrane protein</topology>
    </subcellularLocation>
</comment>
<reference evidence="8" key="1">
    <citation type="submission" date="2021-01" db="EMBL/GenBank/DDBJ databases">
        <title>Lacisediminihabitans sp. nov. strain G11-30, isolated from Antarctic Soil.</title>
        <authorList>
            <person name="Li J."/>
        </authorList>
    </citation>
    <scope>NUCLEOTIDE SEQUENCE</scope>
    <source>
        <strain evidence="8">G11-30</strain>
    </source>
</reference>
<accession>A0A934SJ45</accession>
<dbReference type="SUPFAM" id="SSF103473">
    <property type="entry name" value="MFS general substrate transporter"/>
    <property type="match status" value="1"/>
</dbReference>
<gene>
    <name evidence="8" type="ORF">IV501_01055</name>
</gene>
<dbReference type="InterPro" id="IPR036259">
    <property type="entry name" value="MFS_trans_sf"/>
</dbReference>
<feature type="transmembrane region" description="Helical" evidence="6">
    <location>
        <begin position="384"/>
        <end position="406"/>
    </location>
</feature>
<dbReference type="PANTHER" id="PTHR23513:SF6">
    <property type="entry name" value="MAJOR FACILITATOR SUPERFAMILY ASSOCIATED DOMAIN-CONTAINING PROTEIN"/>
    <property type="match status" value="1"/>
</dbReference>
<feature type="transmembrane region" description="Helical" evidence="6">
    <location>
        <begin position="228"/>
        <end position="254"/>
    </location>
</feature>
<dbReference type="GO" id="GO:0022857">
    <property type="term" value="F:transmembrane transporter activity"/>
    <property type="evidence" value="ECO:0007669"/>
    <property type="project" value="InterPro"/>
</dbReference>